<feature type="compositionally biased region" description="Acidic residues" evidence="9">
    <location>
        <begin position="211"/>
        <end position="221"/>
    </location>
</feature>
<dbReference type="Proteomes" id="UP001168877">
    <property type="component" value="Unassembled WGS sequence"/>
</dbReference>
<feature type="region of interest" description="Disordered" evidence="9">
    <location>
        <begin position="553"/>
        <end position="578"/>
    </location>
</feature>
<dbReference type="GO" id="GO:0008270">
    <property type="term" value="F:zinc ion binding"/>
    <property type="evidence" value="ECO:0007669"/>
    <property type="project" value="UniProtKB-KW"/>
</dbReference>
<evidence type="ECO:0000256" key="4">
    <source>
        <dbReference type="ARBA" id="ARBA00022679"/>
    </source>
</evidence>
<evidence type="ECO:0000256" key="8">
    <source>
        <dbReference type="ARBA" id="ARBA00022833"/>
    </source>
</evidence>
<evidence type="ECO:0000256" key="1">
    <source>
        <dbReference type="ARBA" id="ARBA00000900"/>
    </source>
</evidence>
<evidence type="ECO:0000256" key="3">
    <source>
        <dbReference type="ARBA" id="ARBA00012483"/>
    </source>
</evidence>
<dbReference type="PANTHER" id="PTHR22937">
    <property type="entry name" value="E3 UBIQUITIN-PROTEIN LIGASE RNF165"/>
    <property type="match status" value="1"/>
</dbReference>
<dbReference type="PANTHER" id="PTHR22937:SF224">
    <property type="entry name" value="E3 UBIQUITIN-PROTEIN LIGASE MBR1-RELATED"/>
    <property type="match status" value="1"/>
</dbReference>
<keyword evidence="12" id="KW-1185">Reference proteome</keyword>
<comment type="caution">
    <text evidence="11">The sequence shown here is derived from an EMBL/GenBank/DDBJ whole genome shotgun (WGS) entry which is preliminary data.</text>
</comment>
<keyword evidence="4" id="KW-0808">Transferase</keyword>
<evidence type="ECO:0000256" key="2">
    <source>
        <dbReference type="ARBA" id="ARBA00004906"/>
    </source>
</evidence>
<feature type="compositionally biased region" description="Acidic residues" evidence="9">
    <location>
        <begin position="556"/>
        <end position="578"/>
    </location>
</feature>
<gene>
    <name evidence="11" type="ORF">LWI29_015375</name>
</gene>
<comment type="catalytic activity">
    <reaction evidence="1">
        <text>S-ubiquitinyl-[E2 ubiquitin-conjugating enzyme]-L-cysteine + [acceptor protein]-L-lysine = [E2 ubiquitin-conjugating enzyme]-L-cysteine + N(6)-ubiquitinyl-[acceptor protein]-L-lysine.</text>
        <dbReference type="EC" id="2.3.2.27"/>
    </reaction>
</comment>
<keyword evidence="6" id="KW-0863">Zinc-finger</keyword>
<evidence type="ECO:0000256" key="9">
    <source>
        <dbReference type="SAM" id="MobiDB-lite"/>
    </source>
</evidence>
<evidence type="ECO:0000256" key="6">
    <source>
        <dbReference type="ARBA" id="ARBA00022771"/>
    </source>
</evidence>
<reference evidence="11" key="2">
    <citation type="submission" date="2023-06" db="EMBL/GenBank/DDBJ databases">
        <authorList>
            <person name="Swenson N.G."/>
            <person name="Wegrzyn J.L."/>
            <person name="Mcevoy S.L."/>
        </authorList>
    </citation>
    <scope>NUCLEOTIDE SEQUENCE</scope>
    <source>
        <strain evidence="11">NS2018</strain>
        <tissue evidence="11">Leaf</tissue>
    </source>
</reference>
<evidence type="ECO:0000259" key="10">
    <source>
        <dbReference type="Pfam" id="PF12678"/>
    </source>
</evidence>
<name>A0AA39W5J8_ACESA</name>
<dbReference type="AlphaFoldDB" id="A0AA39W5J8"/>
<dbReference type="SUPFAM" id="SSF57850">
    <property type="entry name" value="RING/U-box"/>
    <property type="match status" value="1"/>
</dbReference>
<evidence type="ECO:0000256" key="5">
    <source>
        <dbReference type="ARBA" id="ARBA00022723"/>
    </source>
</evidence>
<sequence>MGDDHDAPSGSNEGGNRFVHDTVMHEFSHVTGNGHGAGMETVVSMMHQPLIVQRNERPSISTEYPEDPVLGPDGIVTRNAGNTVQTTNQLLIPDQFFGYNNYQVQDTDATPLLRVAPPPLWLPPLPQGPAANGNNGTLWPAGIIVAGPSEQMPLVRPNDMPVAPSERQAADDSAEHQEMRDILIAQIREGLRHLRRQSDTIEHNPLHNFSEDDEDNDNDDEDERDYIREALRQSGGQGDAILEILSDDDDDIEDEDNDDNDDNENEEDMSLDLDNMSLEGLLELEEDIETVSSQLHEENIGTISDIIQANLWQHKYQPVEADSPADGDCCCICLPASIIMNGAGRSNLNPANQNNRTTRDDHDWPHDLNADSMGFYESFYEGRSRFVHDSAVMHQFSHVAGNRPGAGMGTVSMMHQPPIFQRNNVRRPSISTEYQEDLLLGPAGYVTRNARNAVQTANQLVSPDQFFRFNHLVAPLSQQPPLLQEPAANENNGTLFPAGMIVASPNSDQMHHATPNDMPMAAAVAAPEGQTADHSSEHQVMRDRLIAQYNSQLNFSEDDDDIDDEDHDDDDDEDDNMSLDIDDLSLDLDNMSYEEEYAAGDNIGTLDNCVHVYHVTCITLWLEQQNSCPICKAVALTAFE</sequence>
<dbReference type="InterPro" id="IPR024766">
    <property type="entry name" value="Znf_RING_H2"/>
</dbReference>
<keyword evidence="8" id="KW-0862">Zinc</keyword>
<feature type="region of interest" description="Disordered" evidence="9">
    <location>
        <begin position="151"/>
        <end position="177"/>
    </location>
</feature>
<keyword evidence="5" id="KW-0479">Metal-binding</keyword>
<proteinExistence type="predicted"/>
<keyword evidence="7" id="KW-0833">Ubl conjugation pathway</keyword>
<accession>A0AA39W5J8</accession>
<dbReference type="InterPro" id="IPR045191">
    <property type="entry name" value="MBR1/2-like"/>
</dbReference>
<evidence type="ECO:0000256" key="7">
    <source>
        <dbReference type="ARBA" id="ARBA00022786"/>
    </source>
</evidence>
<feature type="compositionally biased region" description="Basic and acidic residues" evidence="9">
    <location>
        <begin position="168"/>
        <end position="177"/>
    </location>
</feature>
<evidence type="ECO:0000313" key="11">
    <source>
        <dbReference type="EMBL" id="KAK0604407.1"/>
    </source>
</evidence>
<feature type="compositionally biased region" description="Polar residues" evidence="9">
    <location>
        <begin position="344"/>
        <end position="356"/>
    </location>
</feature>
<dbReference type="InterPro" id="IPR013083">
    <property type="entry name" value="Znf_RING/FYVE/PHD"/>
</dbReference>
<dbReference type="EC" id="2.3.2.27" evidence="3"/>
<organism evidence="11 12">
    <name type="scientific">Acer saccharum</name>
    <name type="common">Sugar maple</name>
    <dbReference type="NCBI Taxonomy" id="4024"/>
    <lineage>
        <taxon>Eukaryota</taxon>
        <taxon>Viridiplantae</taxon>
        <taxon>Streptophyta</taxon>
        <taxon>Embryophyta</taxon>
        <taxon>Tracheophyta</taxon>
        <taxon>Spermatophyta</taxon>
        <taxon>Magnoliopsida</taxon>
        <taxon>eudicotyledons</taxon>
        <taxon>Gunneridae</taxon>
        <taxon>Pentapetalae</taxon>
        <taxon>rosids</taxon>
        <taxon>malvids</taxon>
        <taxon>Sapindales</taxon>
        <taxon>Sapindaceae</taxon>
        <taxon>Hippocastanoideae</taxon>
        <taxon>Acereae</taxon>
        <taxon>Acer</taxon>
    </lineage>
</organism>
<feature type="region of interest" description="Disordered" evidence="9">
    <location>
        <begin position="246"/>
        <end position="270"/>
    </location>
</feature>
<feature type="region of interest" description="Disordered" evidence="9">
    <location>
        <begin position="202"/>
        <end position="221"/>
    </location>
</feature>
<feature type="region of interest" description="Disordered" evidence="9">
    <location>
        <begin position="344"/>
        <end position="365"/>
    </location>
</feature>
<comment type="pathway">
    <text evidence="2">Protein modification; protein ubiquitination.</text>
</comment>
<dbReference type="Pfam" id="PF12678">
    <property type="entry name" value="zf-rbx1"/>
    <property type="match status" value="1"/>
</dbReference>
<protein>
    <recommendedName>
        <fullName evidence="3">RING-type E3 ubiquitin transferase</fullName>
        <ecNumber evidence="3">2.3.2.27</ecNumber>
    </recommendedName>
</protein>
<dbReference type="Gene3D" id="3.30.40.10">
    <property type="entry name" value="Zinc/RING finger domain, C3HC4 (zinc finger)"/>
    <property type="match status" value="1"/>
</dbReference>
<dbReference type="EMBL" id="JAUESC010000002">
    <property type="protein sequence ID" value="KAK0604407.1"/>
    <property type="molecule type" value="Genomic_DNA"/>
</dbReference>
<dbReference type="GO" id="GO:0061630">
    <property type="term" value="F:ubiquitin protein ligase activity"/>
    <property type="evidence" value="ECO:0007669"/>
    <property type="project" value="UniProtKB-EC"/>
</dbReference>
<evidence type="ECO:0000313" key="12">
    <source>
        <dbReference type="Proteomes" id="UP001168877"/>
    </source>
</evidence>
<feature type="domain" description="Zinc finger RING-H2-type" evidence="10">
    <location>
        <begin position="607"/>
        <end position="632"/>
    </location>
</feature>
<reference evidence="11" key="1">
    <citation type="journal article" date="2022" name="Plant J.">
        <title>Strategies of tolerance reflected in two North American maple genomes.</title>
        <authorList>
            <person name="McEvoy S.L."/>
            <person name="Sezen U.U."/>
            <person name="Trouern-Trend A."/>
            <person name="McMahon S.M."/>
            <person name="Schaberg P.G."/>
            <person name="Yang J."/>
            <person name="Wegrzyn J.L."/>
            <person name="Swenson N.G."/>
        </authorList>
    </citation>
    <scope>NUCLEOTIDE SEQUENCE</scope>
    <source>
        <strain evidence="11">NS2018</strain>
    </source>
</reference>